<evidence type="ECO:0000313" key="2">
    <source>
        <dbReference type="EMBL" id="KZP05628.1"/>
    </source>
</evidence>
<name>A0A167W2N9_9AGAM</name>
<organism evidence="2 3">
    <name type="scientific">Athelia psychrophila</name>
    <dbReference type="NCBI Taxonomy" id="1759441"/>
    <lineage>
        <taxon>Eukaryota</taxon>
        <taxon>Fungi</taxon>
        <taxon>Dikarya</taxon>
        <taxon>Basidiomycota</taxon>
        <taxon>Agaricomycotina</taxon>
        <taxon>Agaricomycetes</taxon>
        <taxon>Agaricomycetidae</taxon>
        <taxon>Atheliales</taxon>
        <taxon>Atheliaceae</taxon>
        <taxon>Athelia</taxon>
    </lineage>
</organism>
<evidence type="ECO:0000313" key="3">
    <source>
        <dbReference type="Proteomes" id="UP000076532"/>
    </source>
</evidence>
<sequence>MLHEVYHPPQLFQLTLQAMATMFLPTHSKLLRQSLPPQDGPDLSLDPLATTWRHFLFLLTRSTHRPQKQSTPKHPAKSQPPHPTALPLTVKEPAPDPQRSLPQLIPSKFQCPATIGQTLVLNFIVAQVHSASPFSANPPDSPAESYASDEDVPRLNFPHPPSVIHQNSANASVDGKSQPVG</sequence>
<keyword evidence="3" id="KW-1185">Reference proteome</keyword>
<protein>
    <submittedName>
        <fullName evidence="2">Uncharacterized protein</fullName>
    </submittedName>
</protein>
<dbReference type="AlphaFoldDB" id="A0A167W2N9"/>
<evidence type="ECO:0000256" key="1">
    <source>
        <dbReference type="SAM" id="MobiDB-lite"/>
    </source>
</evidence>
<feature type="region of interest" description="Disordered" evidence="1">
    <location>
        <begin position="64"/>
        <end position="104"/>
    </location>
</feature>
<dbReference type="EMBL" id="KV417827">
    <property type="protein sequence ID" value="KZP05628.1"/>
    <property type="molecule type" value="Genomic_DNA"/>
</dbReference>
<dbReference type="Proteomes" id="UP000076532">
    <property type="component" value="Unassembled WGS sequence"/>
</dbReference>
<proteinExistence type="predicted"/>
<accession>A0A167W2N9</accession>
<feature type="region of interest" description="Disordered" evidence="1">
    <location>
        <begin position="133"/>
        <end position="181"/>
    </location>
</feature>
<gene>
    <name evidence="2" type="ORF">FIBSPDRAFT_967108</name>
</gene>
<reference evidence="2 3" key="1">
    <citation type="journal article" date="2016" name="Mol. Biol. Evol.">
        <title>Comparative Genomics of Early-Diverging Mushroom-Forming Fungi Provides Insights into the Origins of Lignocellulose Decay Capabilities.</title>
        <authorList>
            <person name="Nagy L.G."/>
            <person name="Riley R."/>
            <person name="Tritt A."/>
            <person name="Adam C."/>
            <person name="Daum C."/>
            <person name="Floudas D."/>
            <person name="Sun H."/>
            <person name="Yadav J.S."/>
            <person name="Pangilinan J."/>
            <person name="Larsson K.H."/>
            <person name="Matsuura K."/>
            <person name="Barry K."/>
            <person name="Labutti K."/>
            <person name="Kuo R."/>
            <person name="Ohm R.A."/>
            <person name="Bhattacharya S.S."/>
            <person name="Shirouzu T."/>
            <person name="Yoshinaga Y."/>
            <person name="Martin F.M."/>
            <person name="Grigoriev I.V."/>
            <person name="Hibbett D.S."/>
        </authorList>
    </citation>
    <scope>NUCLEOTIDE SEQUENCE [LARGE SCALE GENOMIC DNA]</scope>
    <source>
        <strain evidence="2 3">CBS 109695</strain>
    </source>
</reference>